<dbReference type="Proteomes" id="UP001638806">
    <property type="component" value="Unassembled WGS sequence"/>
</dbReference>
<proteinExistence type="predicted"/>
<dbReference type="EMBL" id="JBGNUJ010000004">
    <property type="protein sequence ID" value="KAL3960789.1"/>
    <property type="molecule type" value="Genomic_DNA"/>
</dbReference>
<organism evidence="1 2">
    <name type="scientific">Purpureocillium lilacinum</name>
    <name type="common">Paecilomyces lilacinus</name>
    <dbReference type="NCBI Taxonomy" id="33203"/>
    <lineage>
        <taxon>Eukaryota</taxon>
        <taxon>Fungi</taxon>
        <taxon>Dikarya</taxon>
        <taxon>Ascomycota</taxon>
        <taxon>Pezizomycotina</taxon>
        <taxon>Sordariomycetes</taxon>
        <taxon>Hypocreomycetidae</taxon>
        <taxon>Hypocreales</taxon>
        <taxon>Ophiocordycipitaceae</taxon>
        <taxon>Purpureocillium</taxon>
    </lineage>
</organism>
<keyword evidence="2" id="KW-1185">Reference proteome</keyword>
<sequence>MRYVTAALHIASSLCVVLLRGASARDAPPPPPPPPRQQHSDVYGADERYYGTCNEWTQECRYNIIQEEFGECYVTARCPPEFKVRN</sequence>
<evidence type="ECO:0000313" key="1">
    <source>
        <dbReference type="EMBL" id="KAL3960789.1"/>
    </source>
</evidence>
<name>A0ACC4DY39_PURLI</name>
<comment type="caution">
    <text evidence="1">The sequence shown here is derived from an EMBL/GenBank/DDBJ whole genome shotgun (WGS) entry which is preliminary data.</text>
</comment>
<gene>
    <name evidence="1" type="ORF">ACCO45_005906</name>
</gene>
<reference evidence="1" key="1">
    <citation type="submission" date="2024-12" db="EMBL/GenBank/DDBJ databases">
        <title>Comparative genomics and development of molecular markers within Purpureocillium lilacinum and among Purpureocillium species.</title>
        <authorList>
            <person name="Yeh Z.-Y."/>
            <person name="Ni N.-T."/>
            <person name="Lo P.-H."/>
            <person name="Mushyakhwo K."/>
            <person name="Lin C.-F."/>
            <person name="Nai Y.-S."/>
        </authorList>
    </citation>
    <scope>NUCLEOTIDE SEQUENCE</scope>
    <source>
        <strain evidence="1">NCHU-NPUST-175</strain>
    </source>
</reference>
<evidence type="ECO:0000313" key="2">
    <source>
        <dbReference type="Proteomes" id="UP001638806"/>
    </source>
</evidence>
<protein>
    <submittedName>
        <fullName evidence="1">Uncharacterized protein</fullName>
    </submittedName>
</protein>
<accession>A0ACC4DY39</accession>